<dbReference type="EMBL" id="JAJSOF020000039">
    <property type="protein sequence ID" value="KAJ4427007.1"/>
    <property type="molecule type" value="Genomic_DNA"/>
</dbReference>
<protein>
    <submittedName>
        <fullName evidence="1">Uncharacterized protein</fullName>
    </submittedName>
</protein>
<evidence type="ECO:0000313" key="1">
    <source>
        <dbReference type="EMBL" id="KAJ4427007.1"/>
    </source>
</evidence>
<proteinExistence type="predicted"/>
<gene>
    <name evidence="1" type="ORF">ANN_26806</name>
</gene>
<accession>A0ABQ8RZC7</accession>
<keyword evidence="2" id="KW-1185">Reference proteome</keyword>
<organism evidence="1 2">
    <name type="scientific">Periplaneta americana</name>
    <name type="common">American cockroach</name>
    <name type="synonym">Blatta americana</name>
    <dbReference type="NCBI Taxonomy" id="6978"/>
    <lineage>
        <taxon>Eukaryota</taxon>
        <taxon>Metazoa</taxon>
        <taxon>Ecdysozoa</taxon>
        <taxon>Arthropoda</taxon>
        <taxon>Hexapoda</taxon>
        <taxon>Insecta</taxon>
        <taxon>Pterygota</taxon>
        <taxon>Neoptera</taxon>
        <taxon>Polyneoptera</taxon>
        <taxon>Dictyoptera</taxon>
        <taxon>Blattodea</taxon>
        <taxon>Blattoidea</taxon>
        <taxon>Blattidae</taxon>
        <taxon>Blattinae</taxon>
        <taxon>Periplaneta</taxon>
    </lineage>
</organism>
<reference evidence="1 2" key="1">
    <citation type="journal article" date="2022" name="Allergy">
        <title>Genome assembly and annotation of Periplaneta americana reveal a comprehensive cockroach allergen profile.</title>
        <authorList>
            <person name="Wang L."/>
            <person name="Xiong Q."/>
            <person name="Saelim N."/>
            <person name="Wang L."/>
            <person name="Nong W."/>
            <person name="Wan A.T."/>
            <person name="Shi M."/>
            <person name="Liu X."/>
            <person name="Cao Q."/>
            <person name="Hui J.H.L."/>
            <person name="Sookrung N."/>
            <person name="Leung T.F."/>
            <person name="Tungtrongchitr A."/>
            <person name="Tsui S.K.W."/>
        </authorList>
    </citation>
    <scope>NUCLEOTIDE SEQUENCE [LARGE SCALE GENOMIC DNA]</scope>
    <source>
        <strain evidence="1">PWHHKU_190912</strain>
    </source>
</reference>
<name>A0ABQ8RZC7_PERAM</name>
<sequence>MKLNMEKLKNEKERRKFEANFQEKVATLKSTPENSEYWNHLKSCIQTAAEETIGYTESERIKKPWVTGKMLEKMEERRKWKNINTEEDDLTIKDKAAVSEDEKGFSILKEEVELALKEMKNGKATGVDGITIELVKCLGEDKKEILSLCNEIYEQGN</sequence>
<dbReference type="Proteomes" id="UP001148838">
    <property type="component" value="Unassembled WGS sequence"/>
</dbReference>
<comment type="caution">
    <text evidence="1">The sequence shown here is derived from an EMBL/GenBank/DDBJ whole genome shotgun (WGS) entry which is preliminary data.</text>
</comment>
<evidence type="ECO:0000313" key="2">
    <source>
        <dbReference type="Proteomes" id="UP001148838"/>
    </source>
</evidence>